<dbReference type="Proteomes" id="UP000192610">
    <property type="component" value="Unassembled WGS sequence"/>
</dbReference>
<dbReference type="InterPro" id="IPR020449">
    <property type="entry name" value="Tscrpt_reg_AraC-type_HTH"/>
</dbReference>
<dbReference type="OrthoDB" id="135231at2"/>
<dbReference type="PRINTS" id="PR00032">
    <property type="entry name" value="HTHARAC"/>
</dbReference>
<sequence length="363" mass="40676">MALFMDVHIIPGVTAKDVAEAHQKDILLQEEHRCKCMTYWIDEDRNNVFCLIEAPDKESVSALHQHSHGLVPHKVIEVNPELVESFLGRLQDPTPATDDGLNVFTDSSFRTLLFITTKDPALLRYELGSEKANEILSNCTGVIRQNLAEFDGREVEYPGKGFIASFTAASKAVSCALTIQAAANQPHMQAAGLKIGINAGEPVSTLNSLFGETIQFARYLSSISGETRIAISSAVKELVKDHFQKPAENMVCLAQPDEVLLELLFSKLEQNWQNPDFTISEFCQAMAMSQSQLYRKTVELTGMSPNIFLKDYRLEKAKELMTQQRYSISQITFDAGFTSPSYFTKCFKKNYGLLPMDYLELLH</sequence>
<dbReference type="SMART" id="SM00342">
    <property type="entry name" value="HTH_ARAC"/>
    <property type="match status" value="1"/>
</dbReference>
<dbReference type="GO" id="GO:0009190">
    <property type="term" value="P:cyclic nucleotide biosynthetic process"/>
    <property type="evidence" value="ECO:0007669"/>
    <property type="project" value="InterPro"/>
</dbReference>
<evidence type="ECO:0008006" key="8">
    <source>
        <dbReference type="Google" id="ProtNLM"/>
    </source>
</evidence>
<evidence type="ECO:0000313" key="6">
    <source>
        <dbReference type="EMBL" id="OQP51797.1"/>
    </source>
</evidence>
<dbReference type="SUPFAM" id="SSF55073">
    <property type="entry name" value="Nucleotide cyclase"/>
    <property type="match status" value="1"/>
</dbReference>
<dbReference type="Gene3D" id="1.10.10.60">
    <property type="entry name" value="Homeodomain-like"/>
    <property type="match status" value="2"/>
</dbReference>
<protein>
    <recommendedName>
        <fullName evidence="8">HTH araC/xylS-type domain-containing protein</fullName>
    </recommendedName>
</protein>
<dbReference type="Gene3D" id="3.30.70.1230">
    <property type="entry name" value="Nucleotide cyclase"/>
    <property type="match status" value="1"/>
</dbReference>
<name>A0A1V9F0A8_9BACT</name>
<dbReference type="InterPro" id="IPR009057">
    <property type="entry name" value="Homeodomain-like_sf"/>
</dbReference>
<evidence type="ECO:0000256" key="3">
    <source>
        <dbReference type="ARBA" id="ARBA00023163"/>
    </source>
</evidence>
<dbReference type="Gene3D" id="3.30.70.3090">
    <property type="entry name" value="ORF SCO4226, nickel-binding ferredoxin-like monomer"/>
    <property type="match status" value="1"/>
</dbReference>
<reference evidence="7" key="1">
    <citation type="submission" date="2016-04" db="EMBL/GenBank/DDBJ databases">
        <authorList>
            <person name="Chen L."/>
            <person name="Zhuang W."/>
            <person name="Wang G."/>
        </authorList>
    </citation>
    <scope>NUCLEOTIDE SEQUENCE [LARGE SCALE GENOMIC DNA]</scope>
    <source>
        <strain evidence="7">17621</strain>
    </source>
</reference>
<feature type="domain" description="Guanylate cyclase" evidence="5">
    <location>
        <begin position="111"/>
        <end position="221"/>
    </location>
</feature>
<dbReference type="PROSITE" id="PS00041">
    <property type="entry name" value="HTH_ARAC_FAMILY_1"/>
    <property type="match status" value="1"/>
</dbReference>
<dbReference type="RefSeq" id="WP_081198386.1">
    <property type="nucleotide sequence ID" value="NZ_FOCZ01000018.1"/>
</dbReference>
<proteinExistence type="predicted"/>
<dbReference type="PROSITE" id="PS50125">
    <property type="entry name" value="GUANYLATE_CYCLASE_2"/>
    <property type="match status" value="1"/>
</dbReference>
<evidence type="ECO:0000256" key="1">
    <source>
        <dbReference type="ARBA" id="ARBA00023015"/>
    </source>
</evidence>
<dbReference type="AlphaFoldDB" id="A0A1V9F0A8"/>
<evidence type="ECO:0000256" key="2">
    <source>
        <dbReference type="ARBA" id="ARBA00023125"/>
    </source>
</evidence>
<accession>A0A1V9F0A8</accession>
<comment type="caution">
    <text evidence="6">The sequence shown here is derived from an EMBL/GenBank/DDBJ whole genome shotgun (WGS) entry which is preliminary data.</text>
</comment>
<dbReference type="InterPro" id="IPR018062">
    <property type="entry name" value="HTH_AraC-typ_CS"/>
</dbReference>
<dbReference type="InterPro" id="IPR001054">
    <property type="entry name" value="A/G_cyclase"/>
</dbReference>
<dbReference type="GO" id="GO:0035556">
    <property type="term" value="P:intracellular signal transduction"/>
    <property type="evidence" value="ECO:0007669"/>
    <property type="project" value="InterPro"/>
</dbReference>
<organism evidence="6 7">
    <name type="scientific">Niastella yeongjuensis</name>
    <dbReference type="NCBI Taxonomy" id="354355"/>
    <lineage>
        <taxon>Bacteria</taxon>
        <taxon>Pseudomonadati</taxon>
        <taxon>Bacteroidota</taxon>
        <taxon>Chitinophagia</taxon>
        <taxon>Chitinophagales</taxon>
        <taxon>Chitinophagaceae</taxon>
        <taxon>Niastella</taxon>
    </lineage>
</organism>
<dbReference type="GO" id="GO:0043565">
    <property type="term" value="F:sequence-specific DNA binding"/>
    <property type="evidence" value="ECO:0007669"/>
    <property type="project" value="InterPro"/>
</dbReference>
<dbReference type="GO" id="GO:0004016">
    <property type="term" value="F:adenylate cyclase activity"/>
    <property type="evidence" value="ECO:0007669"/>
    <property type="project" value="UniProtKB-ARBA"/>
</dbReference>
<keyword evidence="1" id="KW-0805">Transcription regulation</keyword>
<dbReference type="EMBL" id="LVXG01000010">
    <property type="protein sequence ID" value="OQP51797.1"/>
    <property type="molecule type" value="Genomic_DNA"/>
</dbReference>
<dbReference type="PANTHER" id="PTHR43280:SF2">
    <property type="entry name" value="HTH-TYPE TRANSCRIPTIONAL REGULATOR EXSA"/>
    <property type="match status" value="1"/>
</dbReference>
<evidence type="ECO:0000259" key="5">
    <source>
        <dbReference type="PROSITE" id="PS50125"/>
    </source>
</evidence>
<dbReference type="SUPFAM" id="SSF46689">
    <property type="entry name" value="Homeodomain-like"/>
    <property type="match status" value="1"/>
</dbReference>
<dbReference type="PANTHER" id="PTHR43280">
    <property type="entry name" value="ARAC-FAMILY TRANSCRIPTIONAL REGULATOR"/>
    <property type="match status" value="1"/>
</dbReference>
<evidence type="ECO:0000313" key="7">
    <source>
        <dbReference type="Proteomes" id="UP000192610"/>
    </source>
</evidence>
<dbReference type="Pfam" id="PF14026">
    <property type="entry name" value="SCO4226-like"/>
    <property type="match status" value="1"/>
</dbReference>
<keyword evidence="2" id="KW-0238">DNA-binding</keyword>
<keyword evidence="7" id="KW-1185">Reference proteome</keyword>
<gene>
    <name evidence="6" type="ORF">A4H97_26685</name>
</gene>
<dbReference type="InterPro" id="IPR018060">
    <property type="entry name" value="HTH_AraC"/>
</dbReference>
<dbReference type="InterPro" id="IPR025336">
    <property type="entry name" value="SCO4226-like"/>
</dbReference>
<dbReference type="STRING" id="354355.SAMN05660816_06238"/>
<evidence type="ECO:0000259" key="4">
    <source>
        <dbReference type="PROSITE" id="PS01124"/>
    </source>
</evidence>
<dbReference type="Pfam" id="PF12833">
    <property type="entry name" value="HTH_18"/>
    <property type="match status" value="1"/>
</dbReference>
<dbReference type="PROSITE" id="PS01124">
    <property type="entry name" value="HTH_ARAC_FAMILY_2"/>
    <property type="match status" value="1"/>
</dbReference>
<keyword evidence="3" id="KW-0804">Transcription</keyword>
<dbReference type="InterPro" id="IPR042557">
    <property type="entry name" value="SCO4226"/>
</dbReference>
<feature type="domain" description="HTH araC/xylS-type" evidence="4">
    <location>
        <begin position="262"/>
        <end position="361"/>
    </location>
</feature>
<dbReference type="GO" id="GO:0003700">
    <property type="term" value="F:DNA-binding transcription factor activity"/>
    <property type="evidence" value="ECO:0007669"/>
    <property type="project" value="InterPro"/>
</dbReference>
<dbReference type="InterPro" id="IPR029787">
    <property type="entry name" value="Nucleotide_cyclase"/>
</dbReference>